<dbReference type="Gene3D" id="3.30.9.10">
    <property type="entry name" value="D-Amino Acid Oxidase, subunit A, domain 2"/>
    <property type="match status" value="1"/>
</dbReference>
<evidence type="ECO:0000313" key="4">
    <source>
        <dbReference type="Proteomes" id="UP000294911"/>
    </source>
</evidence>
<organism evidence="3 4">
    <name type="scientific">Tamaricihabitans halophyticus</name>
    <dbReference type="NCBI Taxonomy" id="1262583"/>
    <lineage>
        <taxon>Bacteria</taxon>
        <taxon>Bacillati</taxon>
        <taxon>Actinomycetota</taxon>
        <taxon>Actinomycetes</taxon>
        <taxon>Pseudonocardiales</taxon>
        <taxon>Pseudonocardiaceae</taxon>
        <taxon>Tamaricihabitans</taxon>
    </lineage>
</organism>
<dbReference type="EMBL" id="SLXQ01000032">
    <property type="protein sequence ID" value="TCP39166.1"/>
    <property type="molecule type" value="Genomic_DNA"/>
</dbReference>
<sequence>MSAEIRPDAVVVGAGVIGSAVALELARAGRQVVVVDRVGGVGQGSTSASSAVIRYNFSALAGVAVAWESQFCWSGWADHLGHDVGELAKFERSGLVMLDVDLAPRSGWLPLFDEVGVPYEEWDDATLAQRVPGIDTGRYWPPTRVDSEEFWSDATGTLGGVYTPDAGYVTDPQLAARNLATAAVKEGAEFRFRAAVTGVESVAGRVHAVVLADGTRIVAPVVVNAAGPWSGKLNELAGVGADFTVGLRPMRQEVAHVLAPEDYHPNGGVGPAVADMDLGTYFRGEVGGGLLVGGTEPECDPLQWLDDPDDAKPNPTMAVFEAQVTRAARRLPRMRVPNRARAWRGRCLRRRRRLDADLRSDRTVRVLRGHRNQRQPVQERAGRWSCDERADRAGRIGSRSRREPGPVPGRAHRAVHRLRCVLTQADTQRGQFRNRDGMTVHRRWW</sequence>
<dbReference type="PANTHER" id="PTHR13847">
    <property type="entry name" value="SARCOSINE DEHYDROGENASE-RELATED"/>
    <property type="match status" value="1"/>
</dbReference>
<dbReference type="Gene3D" id="3.50.50.60">
    <property type="entry name" value="FAD/NAD(P)-binding domain"/>
    <property type="match status" value="1"/>
</dbReference>
<dbReference type="AlphaFoldDB" id="A0A4V6NQY6"/>
<name>A0A4V6NQY6_9PSEU</name>
<dbReference type="Proteomes" id="UP000294911">
    <property type="component" value="Unassembled WGS sequence"/>
</dbReference>
<dbReference type="RefSeq" id="WP_132881374.1">
    <property type="nucleotide sequence ID" value="NZ_SLXQ01000032.1"/>
</dbReference>
<accession>A0A4V6NQY6</accession>
<dbReference type="InterPro" id="IPR036188">
    <property type="entry name" value="FAD/NAD-bd_sf"/>
</dbReference>
<comment type="caution">
    <text evidence="3">The sequence shown here is derived from an EMBL/GenBank/DDBJ whole genome shotgun (WGS) entry which is preliminary data.</text>
</comment>
<evidence type="ECO:0000259" key="2">
    <source>
        <dbReference type="Pfam" id="PF01266"/>
    </source>
</evidence>
<gene>
    <name evidence="3" type="ORF">EV191_1326</name>
</gene>
<proteinExistence type="predicted"/>
<feature type="domain" description="FAD dependent oxidoreductase" evidence="2">
    <location>
        <begin position="8"/>
        <end position="349"/>
    </location>
</feature>
<feature type="compositionally biased region" description="Basic and acidic residues" evidence="1">
    <location>
        <begin position="380"/>
        <end position="404"/>
    </location>
</feature>
<evidence type="ECO:0000313" key="3">
    <source>
        <dbReference type="EMBL" id="TCP39166.1"/>
    </source>
</evidence>
<dbReference type="Pfam" id="PF01266">
    <property type="entry name" value="DAO"/>
    <property type="match status" value="1"/>
</dbReference>
<dbReference type="OrthoDB" id="9806452at2"/>
<feature type="region of interest" description="Disordered" evidence="1">
    <location>
        <begin position="372"/>
        <end position="411"/>
    </location>
</feature>
<reference evidence="3 4" key="1">
    <citation type="submission" date="2019-03" db="EMBL/GenBank/DDBJ databases">
        <title>Genomic Encyclopedia of Type Strains, Phase IV (KMG-IV): sequencing the most valuable type-strain genomes for metagenomic binning, comparative biology and taxonomic classification.</title>
        <authorList>
            <person name="Goeker M."/>
        </authorList>
    </citation>
    <scope>NUCLEOTIDE SEQUENCE [LARGE SCALE GENOMIC DNA]</scope>
    <source>
        <strain evidence="3 4">DSM 45765</strain>
    </source>
</reference>
<dbReference type="InterPro" id="IPR006076">
    <property type="entry name" value="FAD-dep_OxRdtase"/>
</dbReference>
<dbReference type="GO" id="GO:0005737">
    <property type="term" value="C:cytoplasm"/>
    <property type="evidence" value="ECO:0007669"/>
    <property type="project" value="TreeGrafter"/>
</dbReference>
<protein>
    <submittedName>
        <fullName evidence="3">Glycine/D-amino acid oxidase-like deaminating enzyme</fullName>
    </submittedName>
</protein>
<dbReference type="SUPFAM" id="SSF51905">
    <property type="entry name" value="FAD/NAD(P)-binding domain"/>
    <property type="match status" value="1"/>
</dbReference>
<evidence type="ECO:0000256" key="1">
    <source>
        <dbReference type="SAM" id="MobiDB-lite"/>
    </source>
</evidence>
<keyword evidence="4" id="KW-1185">Reference proteome</keyword>